<feature type="signal peptide" evidence="6">
    <location>
        <begin position="1"/>
        <end position="22"/>
    </location>
</feature>
<protein>
    <submittedName>
        <fullName evidence="9">RagB/SusD family nutrient uptake outer membrane protein</fullName>
    </submittedName>
</protein>
<evidence type="ECO:0000259" key="8">
    <source>
        <dbReference type="Pfam" id="PF14322"/>
    </source>
</evidence>
<evidence type="ECO:0000313" key="10">
    <source>
        <dbReference type="EMBL" id="RHK08536.1"/>
    </source>
</evidence>
<sequence>MKRNIFKALAVVALAASLTSCGDDFLETKNYKGVDVDNGLSNASAVANAVNGEYYWLHDYRFAGNFAINIGEIPTDIAYWNAGTDHFNDIYQFTFTDQDNYLYGIWKYGNKVVDNSARAIKAAKNLYGASSEEDKVTLDVAMGEAYALRGYANLLMVNVYGHQIKVDGQDFSSQPGLVISEEPIAAFQEVERSTVGQTYDAIVSDFKASLEHFAAAGGDKKQAVYFTKAAVEGLLARTYLYMENFDEAYSYAQKALADANITSLTTTAAEYKALYNTTGSNKESLFYLAINAKDNFSANSNGTLWSTYGYLPSPKLRKMYGANDCRTAIFNYGTTNGVEFFKGGKFSDFQSNNAANATNYLVNASEMFLIEAEAKLRSANPDLAAAKAALLVVAKRNADIHTVNDLPATKEGLFSFLKDERARELFQEGHRLWDLRRWNEKASVYAYGAPEVKYTYNNYNISDLVFPIPVDEINSGFGVAQNDWSKTLPKAN</sequence>
<feature type="domain" description="RagB/SusD" evidence="7">
    <location>
        <begin position="318"/>
        <end position="482"/>
    </location>
</feature>
<dbReference type="Gene3D" id="1.25.40.390">
    <property type="match status" value="1"/>
</dbReference>
<dbReference type="Proteomes" id="UP000286501">
    <property type="component" value="Unassembled WGS sequence"/>
</dbReference>
<evidence type="ECO:0000256" key="6">
    <source>
        <dbReference type="SAM" id="SignalP"/>
    </source>
</evidence>
<evidence type="ECO:0000256" key="5">
    <source>
        <dbReference type="ARBA" id="ARBA00023237"/>
    </source>
</evidence>
<dbReference type="EMBL" id="QRIN01000022">
    <property type="protein sequence ID" value="RHG66317.1"/>
    <property type="molecule type" value="Genomic_DNA"/>
</dbReference>
<reference evidence="11 12" key="1">
    <citation type="submission" date="2018-08" db="EMBL/GenBank/DDBJ databases">
        <title>A genome reference for cultivated species of the human gut microbiota.</title>
        <authorList>
            <person name="Zou Y."/>
            <person name="Xue W."/>
            <person name="Luo G."/>
        </authorList>
    </citation>
    <scope>NUCLEOTIDE SEQUENCE [LARGE SCALE GENOMIC DNA]</scope>
    <source>
        <strain evidence="10 11">AF46-2NS</strain>
        <strain evidence="9 12">AM22-1</strain>
    </source>
</reference>
<comment type="subcellular location">
    <subcellularLocation>
        <location evidence="1">Cell outer membrane</location>
    </subcellularLocation>
</comment>
<dbReference type="GO" id="GO:0009279">
    <property type="term" value="C:cell outer membrane"/>
    <property type="evidence" value="ECO:0007669"/>
    <property type="project" value="UniProtKB-SubCell"/>
</dbReference>
<feature type="domain" description="SusD-like N-terminal" evidence="8">
    <location>
        <begin position="24"/>
        <end position="240"/>
    </location>
</feature>
<dbReference type="SUPFAM" id="SSF48452">
    <property type="entry name" value="TPR-like"/>
    <property type="match status" value="1"/>
</dbReference>
<evidence type="ECO:0000313" key="9">
    <source>
        <dbReference type="EMBL" id="RHG66317.1"/>
    </source>
</evidence>
<dbReference type="InterPro" id="IPR033985">
    <property type="entry name" value="SusD-like_N"/>
</dbReference>
<evidence type="ECO:0000256" key="4">
    <source>
        <dbReference type="ARBA" id="ARBA00023136"/>
    </source>
</evidence>
<dbReference type="Proteomes" id="UP000286211">
    <property type="component" value="Unassembled WGS sequence"/>
</dbReference>
<dbReference type="PROSITE" id="PS51257">
    <property type="entry name" value="PROKAR_LIPOPROTEIN"/>
    <property type="match status" value="1"/>
</dbReference>
<dbReference type="InterPro" id="IPR011990">
    <property type="entry name" value="TPR-like_helical_dom_sf"/>
</dbReference>
<dbReference type="AlphaFoldDB" id="A0A3R6E7G8"/>
<proteinExistence type="inferred from homology"/>
<evidence type="ECO:0000313" key="12">
    <source>
        <dbReference type="Proteomes" id="UP000286501"/>
    </source>
</evidence>
<dbReference type="Pfam" id="PF07980">
    <property type="entry name" value="SusD_RagB"/>
    <property type="match status" value="1"/>
</dbReference>
<keyword evidence="3 6" id="KW-0732">Signal</keyword>
<dbReference type="EMBL" id="QRNB01000089">
    <property type="protein sequence ID" value="RHK08536.1"/>
    <property type="molecule type" value="Genomic_DNA"/>
</dbReference>
<dbReference type="InterPro" id="IPR012944">
    <property type="entry name" value="SusD_RagB_dom"/>
</dbReference>
<evidence type="ECO:0000256" key="3">
    <source>
        <dbReference type="ARBA" id="ARBA00022729"/>
    </source>
</evidence>
<evidence type="ECO:0000313" key="11">
    <source>
        <dbReference type="Proteomes" id="UP000286211"/>
    </source>
</evidence>
<dbReference type="Pfam" id="PF14322">
    <property type="entry name" value="SusD-like_3"/>
    <property type="match status" value="1"/>
</dbReference>
<evidence type="ECO:0000259" key="7">
    <source>
        <dbReference type="Pfam" id="PF07980"/>
    </source>
</evidence>
<evidence type="ECO:0000256" key="2">
    <source>
        <dbReference type="ARBA" id="ARBA00006275"/>
    </source>
</evidence>
<keyword evidence="5" id="KW-0998">Cell outer membrane</keyword>
<evidence type="ECO:0000256" key="1">
    <source>
        <dbReference type="ARBA" id="ARBA00004442"/>
    </source>
</evidence>
<gene>
    <name evidence="10" type="ORF">DW079_12915</name>
    <name evidence="9" type="ORF">DW250_06885</name>
</gene>
<comment type="caution">
    <text evidence="9">The sequence shown here is derived from an EMBL/GenBank/DDBJ whole genome shotgun (WGS) entry which is preliminary data.</text>
</comment>
<comment type="similarity">
    <text evidence="2">Belongs to the SusD family.</text>
</comment>
<name>A0A3R6E7G8_9BACT</name>
<feature type="chain" id="PRO_5043187640" evidence="6">
    <location>
        <begin position="23"/>
        <end position="492"/>
    </location>
</feature>
<organism evidence="9 12">
    <name type="scientific">Segatella copri</name>
    <dbReference type="NCBI Taxonomy" id="165179"/>
    <lineage>
        <taxon>Bacteria</taxon>
        <taxon>Pseudomonadati</taxon>
        <taxon>Bacteroidota</taxon>
        <taxon>Bacteroidia</taxon>
        <taxon>Bacteroidales</taxon>
        <taxon>Prevotellaceae</taxon>
        <taxon>Segatella</taxon>
    </lineage>
</organism>
<dbReference type="RefSeq" id="WP_118200753.1">
    <property type="nucleotide sequence ID" value="NZ_QRIE01000026.1"/>
</dbReference>
<accession>A0A3R6E7G8</accession>
<keyword evidence="4" id="KW-0472">Membrane</keyword>